<evidence type="ECO:0000256" key="4">
    <source>
        <dbReference type="ARBA" id="ARBA00022692"/>
    </source>
</evidence>
<evidence type="ECO:0000256" key="3">
    <source>
        <dbReference type="ARBA" id="ARBA00022475"/>
    </source>
</evidence>
<keyword evidence="3" id="KW-1003">Cell membrane</keyword>
<keyword evidence="2 8" id="KW-0813">Transport</keyword>
<evidence type="ECO:0000256" key="7">
    <source>
        <dbReference type="ARBA" id="ARBA00023136"/>
    </source>
</evidence>
<accession>A0A1Y0HI78</accession>
<evidence type="ECO:0000256" key="8">
    <source>
        <dbReference type="RuleBase" id="RU004057"/>
    </source>
</evidence>
<keyword evidence="4 9" id="KW-0812">Transmembrane</keyword>
<gene>
    <name evidence="11" type="ORF">Sdiek1_0632</name>
</gene>
<dbReference type="InterPro" id="IPR002898">
    <property type="entry name" value="MotA_ExbB_proton_chnl"/>
</dbReference>
<organism evidence="11 12">
    <name type="scientific">Sulfurospirillum diekertiae</name>
    <dbReference type="NCBI Taxonomy" id="1854492"/>
    <lineage>
        <taxon>Bacteria</taxon>
        <taxon>Pseudomonadati</taxon>
        <taxon>Campylobacterota</taxon>
        <taxon>Epsilonproteobacteria</taxon>
        <taxon>Campylobacterales</taxon>
        <taxon>Sulfurospirillaceae</taxon>
        <taxon>Sulfurospirillum</taxon>
    </lineage>
</organism>
<evidence type="ECO:0000259" key="10">
    <source>
        <dbReference type="Pfam" id="PF01618"/>
    </source>
</evidence>
<evidence type="ECO:0000256" key="2">
    <source>
        <dbReference type="ARBA" id="ARBA00022448"/>
    </source>
</evidence>
<dbReference type="PANTHER" id="PTHR30625:SF15">
    <property type="entry name" value="BIOPOLYMER TRANSPORT PROTEIN EXBB"/>
    <property type="match status" value="1"/>
</dbReference>
<dbReference type="GO" id="GO:0005886">
    <property type="term" value="C:plasma membrane"/>
    <property type="evidence" value="ECO:0007669"/>
    <property type="project" value="UniProtKB-SubCell"/>
</dbReference>
<dbReference type="KEGG" id="suls:Sdiek1_0632"/>
<dbReference type="Proteomes" id="UP000196005">
    <property type="component" value="Chromosome"/>
</dbReference>
<evidence type="ECO:0000256" key="5">
    <source>
        <dbReference type="ARBA" id="ARBA00022927"/>
    </source>
</evidence>
<dbReference type="RefSeq" id="WP_087437844.1">
    <property type="nucleotide sequence ID" value="NZ_CP021416.1"/>
</dbReference>
<evidence type="ECO:0000256" key="6">
    <source>
        <dbReference type="ARBA" id="ARBA00022989"/>
    </source>
</evidence>
<feature type="transmembrane region" description="Helical" evidence="9">
    <location>
        <begin position="16"/>
        <end position="42"/>
    </location>
</feature>
<keyword evidence="5 8" id="KW-0653">Protein transport</keyword>
<keyword evidence="12" id="KW-1185">Reference proteome</keyword>
<feature type="domain" description="MotA/TolQ/ExbB proton channel" evidence="10">
    <location>
        <begin position="90"/>
        <end position="177"/>
    </location>
</feature>
<dbReference type="Pfam" id="PF01618">
    <property type="entry name" value="MotA_ExbB"/>
    <property type="match status" value="1"/>
</dbReference>
<dbReference type="GO" id="GO:0017038">
    <property type="term" value="P:protein import"/>
    <property type="evidence" value="ECO:0007669"/>
    <property type="project" value="TreeGrafter"/>
</dbReference>
<evidence type="ECO:0000256" key="9">
    <source>
        <dbReference type="SAM" id="Phobius"/>
    </source>
</evidence>
<keyword evidence="7 9" id="KW-0472">Membrane</keyword>
<reference evidence="12" key="1">
    <citation type="submission" date="2017-05" db="EMBL/GenBank/DDBJ databases">
        <title>Dechlorination kinetics govern the competition between two new strains of the genus Sulfurospirillum.</title>
        <authorList>
            <person name="Buttet G.F."/>
            <person name="Murray A.M."/>
            <person name="Goris T."/>
            <person name="Burion M."/>
            <person name="Lin B."/>
            <person name="Rolle M."/>
            <person name="Maillard J."/>
        </authorList>
    </citation>
    <scope>NUCLEOTIDE SEQUENCE [LARGE SCALE GENOMIC DNA]</scope>
    <source>
        <strain evidence="12">SL2-1</strain>
    </source>
</reference>
<proteinExistence type="inferred from homology"/>
<feature type="transmembrane region" description="Helical" evidence="9">
    <location>
        <begin position="134"/>
        <end position="161"/>
    </location>
</feature>
<keyword evidence="6 9" id="KW-1133">Transmembrane helix</keyword>
<sequence>MSSFELFLNYFARSGFFTWVILIWLSAYFIITCGIFFSRYLYLGYWLSIEKNSLESMLMGAKNVRDDSILRKCSSAAGASEKLLNVCKNVAEKNATSGLWMLSIIASTAPFIGLFGTVVSILQTFSGLGQSGSASLGVIAPAISEALVATATGIFVAIPAYSTNLFLRRKAYEVIVYVQREVDILLSANEARRDS</sequence>
<dbReference type="PANTHER" id="PTHR30625">
    <property type="entry name" value="PROTEIN TOLQ"/>
    <property type="match status" value="1"/>
</dbReference>
<evidence type="ECO:0000256" key="1">
    <source>
        <dbReference type="ARBA" id="ARBA00004429"/>
    </source>
</evidence>
<protein>
    <submittedName>
        <fullName evidence="11">Biopolymer transport protein ExbB</fullName>
    </submittedName>
</protein>
<comment type="similarity">
    <text evidence="8">Belongs to the exbB/tolQ family.</text>
</comment>
<dbReference type="InterPro" id="IPR050790">
    <property type="entry name" value="ExbB/TolQ_transport"/>
</dbReference>
<feature type="transmembrane region" description="Helical" evidence="9">
    <location>
        <begin position="98"/>
        <end position="122"/>
    </location>
</feature>
<dbReference type="EMBL" id="CP021416">
    <property type="protein sequence ID" value="ARU47801.1"/>
    <property type="molecule type" value="Genomic_DNA"/>
</dbReference>
<comment type="subcellular location">
    <subcellularLocation>
        <location evidence="1">Cell inner membrane</location>
        <topology evidence="1">Multi-pass membrane protein</topology>
    </subcellularLocation>
    <subcellularLocation>
        <location evidence="8">Membrane</location>
        <topology evidence="8">Multi-pass membrane protein</topology>
    </subcellularLocation>
</comment>
<evidence type="ECO:0000313" key="12">
    <source>
        <dbReference type="Proteomes" id="UP000196005"/>
    </source>
</evidence>
<name>A0A1Y0HI78_9BACT</name>
<dbReference type="AlphaFoldDB" id="A0A1Y0HI78"/>
<evidence type="ECO:0000313" key="11">
    <source>
        <dbReference type="EMBL" id="ARU47801.1"/>
    </source>
</evidence>